<gene>
    <name evidence="2" type="ORF">BHE90_016873</name>
</gene>
<reference evidence="2 3" key="1">
    <citation type="submission" date="2017-06" db="EMBL/GenBank/DDBJ databases">
        <title>Comparative genomic analysis of Ambrosia Fusariam Clade fungi.</title>
        <authorList>
            <person name="Stajich J.E."/>
            <person name="Carrillo J."/>
            <person name="Kijimoto T."/>
            <person name="Eskalen A."/>
            <person name="O'Donnell K."/>
            <person name="Kasson M."/>
        </authorList>
    </citation>
    <scope>NUCLEOTIDE SEQUENCE [LARGE SCALE GENOMIC DNA]</scope>
    <source>
        <strain evidence="2 3">UCR1854</strain>
    </source>
</reference>
<dbReference type="Proteomes" id="UP000287124">
    <property type="component" value="Unassembled WGS sequence"/>
</dbReference>
<comment type="caution">
    <text evidence="2">The sequence shown here is derived from an EMBL/GenBank/DDBJ whole genome shotgun (WGS) entry which is preliminary data.</text>
</comment>
<dbReference type="EMBL" id="MIKF01000722">
    <property type="protein sequence ID" value="RTE68750.1"/>
    <property type="molecule type" value="Genomic_DNA"/>
</dbReference>
<feature type="region of interest" description="Disordered" evidence="1">
    <location>
        <begin position="595"/>
        <end position="629"/>
    </location>
</feature>
<protein>
    <submittedName>
        <fullName evidence="2">Uncharacterized protein</fullName>
    </submittedName>
</protein>
<evidence type="ECO:0000313" key="2">
    <source>
        <dbReference type="EMBL" id="RTE68750.1"/>
    </source>
</evidence>
<keyword evidence="3" id="KW-1185">Reference proteome</keyword>
<evidence type="ECO:0000256" key="1">
    <source>
        <dbReference type="SAM" id="MobiDB-lite"/>
    </source>
</evidence>
<feature type="compositionally biased region" description="Basic and acidic residues" evidence="1">
    <location>
        <begin position="620"/>
        <end position="629"/>
    </location>
</feature>
<organism evidence="2 3">
    <name type="scientific">Fusarium euwallaceae</name>
    <dbReference type="NCBI Taxonomy" id="1147111"/>
    <lineage>
        <taxon>Eukaryota</taxon>
        <taxon>Fungi</taxon>
        <taxon>Dikarya</taxon>
        <taxon>Ascomycota</taxon>
        <taxon>Pezizomycotina</taxon>
        <taxon>Sordariomycetes</taxon>
        <taxon>Hypocreomycetidae</taxon>
        <taxon>Hypocreales</taxon>
        <taxon>Nectriaceae</taxon>
        <taxon>Fusarium</taxon>
        <taxon>Fusarium solani species complex</taxon>
    </lineage>
</organism>
<name>A0A430KZ64_9HYPO</name>
<evidence type="ECO:0000313" key="3">
    <source>
        <dbReference type="Proteomes" id="UP000287124"/>
    </source>
</evidence>
<proteinExistence type="predicted"/>
<dbReference type="AlphaFoldDB" id="A0A430KZ64"/>
<sequence length="629" mass="70757">MPCPDRNEIGVGSGSDTEHWDRFLALSETAINDALLKLFEQRKESQELVYNGSPEAGVLKARVFAPRVRFEPEHKRCVTLVVPIRSGILEHQGVALVDLEGWELAVNVQLSSLMSSSRRVIKMENGPNRRPTKLLAGEYSIYRLFAALSEAPWTLNEASSMAFYNHWLCPLPEHLEKNVESDKSDLILGALKEWATNHATSDFYTLGLELKLPTLQDNRVAPTYKATSLYVQLFYYVSDDEYDEAIRQGKKPQGSKRDPFGCLVFCEKIKSRPLPEHRGLEFTANLANPDNKLYMQPEGALGTAAIHRNVFFRDYLLPELQAICAGIHLVPLKPTCWIDETKRGISRFIIEPRIFDLKLSDEVSEEDRRAIEKARPSNPRDAFYAFRRNKETKLVWKKVSKAPGNRRSLHMFEDKYEGLYDHTTTTTVKVEVVPGKSQVVLKAKSEFATIHNQKDIPENSGTRGFHDQIIVEFKLVVTLADDKGRGEIGIITPVISNLNRATGLPTGYAVDTGYWNGRPYTLNGRRYLQDGLAAQLAQIHKNMFSELKNRFQGAARFVCPATSSLAYDEPKITNKGDLCWQLEYGPLGPGRVGLRPRSEPLQPTVPEGIEPDAAVVTDKPAADNEPHVP</sequence>
<accession>A0A430KZ64</accession>